<proteinExistence type="predicted"/>
<dbReference type="EMBL" id="MN310371">
    <property type="protein sequence ID" value="QFX76339.1"/>
    <property type="molecule type" value="Genomic_DNA"/>
</dbReference>
<dbReference type="RefSeq" id="WP_103469546.1">
    <property type="nucleotide sequence ID" value="NZ_MN310371.1"/>
</dbReference>
<name>A0A6B7PVN9_9PSED</name>
<protein>
    <submittedName>
        <fullName evidence="3">Tn7-like transposition protein D</fullName>
    </submittedName>
</protein>
<geneLocation type="plasmid" evidence="3">
    <name>pJ20133-VIM</name>
</geneLocation>
<dbReference type="Pfam" id="PF06527">
    <property type="entry name" value="TniQ"/>
    <property type="match status" value="1"/>
</dbReference>
<organism evidence="3">
    <name type="scientific">Pseudomonas monteilii</name>
    <dbReference type="NCBI Taxonomy" id="76759"/>
    <lineage>
        <taxon>Bacteria</taxon>
        <taxon>Pseudomonadati</taxon>
        <taxon>Pseudomonadota</taxon>
        <taxon>Gammaproteobacteria</taxon>
        <taxon>Pseudomonadales</taxon>
        <taxon>Pseudomonadaceae</taxon>
        <taxon>Pseudomonas</taxon>
    </lineage>
</organism>
<evidence type="ECO:0000256" key="1">
    <source>
        <dbReference type="SAM" id="MobiDB-lite"/>
    </source>
</evidence>
<dbReference type="InterPro" id="IPR009492">
    <property type="entry name" value="TniQ"/>
</dbReference>
<evidence type="ECO:0000259" key="2">
    <source>
        <dbReference type="Pfam" id="PF06527"/>
    </source>
</evidence>
<feature type="region of interest" description="Disordered" evidence="1">
    <location>
        <begin position="528"/>
        <end position="557"/>
    </location>
</feature>
<reference evidence="3" key="1">
    <citation type="submission" date="2019-08" db="EMBL/GenBank/DDBJ databases">
        <authorList>
            <person name="Zhou D."/>
            <person name="Chen F."/>
        </authorList>
    </citation>
    <scope>NUCLEOTIDE SEQUENCE</scope>
    <source>
        <strain evidence="3">QJ20133</strain>
        <plasmid evidence="3">pJ20133-VIM</plasmid>
    </source>
</reference>
<feature type="domain" description="TniQ" evidence="2">
    <location>
        <begin position="6"/>
        <end position="157"/>
    </location>
</feature>
<dbReference type="AlphaFoldDB" id="A0A6B7PVN9"/>
<sequence>MSDLLFFPMSMPDETLHSRITRYHFLSGNRTEAETFRDLFGSDPFGVGMLPKKIEVLARRLPGDEERNLEELICGNTTFPAYRPFLGIKADTATSPNRASVYSGTARIPRREGTIHGKARICLNCVQQDLIELGYAYWHRSHHLPGVTVCWRHGNPLIHDCPNCSHPFYRKLKLLPNLTEPCICGWSALSPASELKGSDLEVKFAAFAHDILKRDLPLISGEDLSSCYVRQCRKRDFTCGELVSKAKLFESIRMKFGDEHLSKMDGAFGKCQHNQWLRFSYRGGQMDLPLARHLILALHLFGSADKFHDALNSELILSSSSKLNSPTKTKQQPSKKTQHRRKIETLLALRSDAGLEYLWKNAYQATRWLKENDSTWLMAKLSAEKPEPVIVEKTNDPRDESFAAIISSGAEDLYRIQNEIKRVNKGNLLKLLPIRIGSTAAARQRNLPLVAQQVDLQQESIWHFHLRRLIWAFAELIRLGLPLNYGNMRLVSRVPGQVLPVLISFFEWDLEEFAKKGVDPDKILKSTGVTRKWEGPPGHDAPLGGYAYRPVRSATQS</sequence>
<keyword evidence="3" id="KW-0614">Plasmid</keyword>
<evidence type="ECO:0000313" key="3">
    <source>
        <dbReference type="EMBL" id="QFX76339.1"/>
    </source>
</evidence>
<accession>A0A6B7PVN9</accession>